<name>A0A7C1JCV6_9CHLR</name>
<evidence type="ECO:0000256" key="1">
    <source>
        <dbReference type="ARBA" id="ARBA00004141"/>
    </source>
</evidence>
<dbReference type="InterPro" id="IPR035952">
    <property type="entry name" value="Rhomboid-like_sf"/>
</dbReference>
<feature type="transmembrane region" description="Helical" evidence="5">
    <location>
        <begin position="90"/>
        <end position="110"/>
    </location>
</feature>
<comment type="subcellular location">
    <subcellularLocation>
        <location evidence="1">Membrane</location>
        <topology evidence="1">Multi-pass membrane protein</topology>
    </subcellularLocation>
</comment>
<dbReference type="InterPro" id="IPR022764">
    <property type="entry name" value="Peptidase_S54_rhomboid_dom"/>
</dbReference>
<dbReference type="Gene3D" id="1.20.1540.10">
    <property type="entry name" value="Rhomboid-like"/>
    <property type="match status" value="1"/>
</dbReference>
<feature type="transmembrane region" description="Helical" evidence="5">
    <location>
        <begin position="29"/>
        <end position="53"/>
    </location>
</feature>
<dbReference type="GO" id="GO:0004252">
    <property type="term" value="F:serine-type endopeptidase activity"/>
    <property type="evidence" value="ECO:0007669"/>
    <property type="project" value="InterPro"/>
</dbReference>
<keyword evidence="7" id="KW-0378">Hydrolase</keyword>
<protein>
    <submittedName>
        <fullName evidence="7">Rhomboid family intramembrane serine protease</fullName>
    </submittedName>
</protein>
<dbReference type="GO" id="GO:0016020">
    <property type="term" value="C:membrane"/>
    <property type="evidence" value="ECO:0007669"/>
    <property type="project" value="UniProtKB-SubCell"/>
</dbReference>
<feature type="transmembrane region" description="Helical" evidence="5">
    <location>
        <begin position="146"/>
        <end position="164"/>
    </location>
</feature>
<proteinExistence type="predicted"/>
<accession>A0A7C1JCV6</accession>
<dbReference type="EMBL" id="DSMG01000177">
    <property type="protein sequence ID" value="HDX33183.1"/>
    <property type="molecule type" value="Genomic_DNA"/>
</dbReference>
<keyword evidence="2 5" id="KW-0812">Transmembrane</keyword>
<feature type="transmembrane region" description="Helical" evidence="5">
    <location>
        <begin position="249"/>
        <end position="267"/>
    </location>
</feature>
<sequence>MRTTPPTYPEEPHRMEEPPRFYIQLSRPIVTQALMGIILTTFVISVLLSLFLYGSWTSLTSTDIRVLVLMGAKVNERLAVGELWRLVTPIFLHSGVMHLLFNLYALYILGPILEGYIGHARFLAVFLISGLYGTLFSYALSGPVSVGASGAIFGLLGAIALFFLRYRDNFGPQGRAILQNMLIILALNLVIGFSSSYIDNWGHIGGLIGGAFVMLGVMPRYRSPASAPGMMIHLGPQPLTVEERRLAEIAWVVFCLIILFAGVYVVTVTRFSPIWAAFSIEP</sequence>
<keyword evidence="7" id="KW-0645">Protease</keyword>
<evidence type="ECO:0000256" key="4">
    <source>
        <dbReference type="ARBA" id="ARBA00023136"/>
    </source>
</evidence>
<dbReference type="InterPro" id="IPR050925">
    <property type="entry name" value="Rhomboid_protease_S54"/>
</dbReference>
<feature type="domain" description="Peptidase S54 rhomboid" evidence="6">
    <location>
        <begin position="81"/>
        <end position="217"/>
    </location>
</feature>
<dbReference type="AlphaFoldDB" id="A0A7C1JCV6"/>
<dbReference type="GO" id="GO:0006508">
    <property type="term" value="P:proteolysis"/>
    <property type="evidence" value="ECO:0007669"/>
    <property type="project" value="UniProtKB-KW"/>
</dbReference>
<dbReference type="SUPFAM" id="SSF144091">
    <property type="entry name" value="Rhomboid-like"/>
    <property type="match status" value="1"/>
</dbReference>
<feature type="transmembrane region" description="Helical" evidence="5">
    <location>
        <begin position="122"/>
        <end position="140"/>
    </location>
</feature>
<gene>
    <name evidence="7" type="ORF">ENQ20_17085</name>
</gene>
<feature type="transmembrane region" description="Helical" evidence="5">
    <location>
        <begin position="204"/>
        <end position="221"/>
    </location>
</feature>
<comment type="caution">
    <text evidence="7">The sequence shown here is derived from an EMBL/GenBank/DDBJ whole genome shotgun (WGS) entry which is preliminary data.</text>
</comment>
<evidence type="ECO:0000256" key="5">
    <source>
        <dbReference type="SAM" id="Phobius"/>
    </source>
</evidence>
<evidence type="ECO:0000256" key="3">
    <source>
        <dbReference type="ARBA" id="ARBA00022989"/>
    </source>
</evidence>
<keyword evidence="3 5" id="KW-1133">Transmembrane helix</keyword>
<keyword evidence="4 5" id="KW-0472">Membrane</keyword>
<evidence type="ECO:0000259" key="6">
    <source>
        <dbReference type="Pfam" id="PF01694"/>
    </source>
</evidence>
<reference evidence="7" key="1">
    <citation type="journal article" date="2020" name="mSystems">
        <title>Genome- and Community-Level Interaction Insights into Carbon Utilization and Element Cycling Functions of Hydrothermarchaeota in Hydrothermal Sediment.</title>
        <authorList>
            <person name="Zhou Z."/>
            <person name="Liu Y."/>
            <person name="Xu W."/>
            <person name="Pan J."/>
            <person name="Luo Z.H."/>
            <person name="Li M."/>
        </authorList>
    </citation>
    <scope>NUCLEOTIDE SEQUENCE [LARGE SCALE GENOMIC DNA]</scope>
    <source>
        <strain evidence="7">SpSt-289</strain>
    </source>
</reference>
<evidence type="ECO:0000256" key="2">
    <source>
        <dbReference type="ARBA" id="ARBA00022692"/>
    </source>
</evidence>
<dbReference type="PANTHER" id="PTHR43731">
    <property type="entry name" value="RHOMBOID PROTEASE"/>
    <property type="match status" value="1"/>
</dbReference>
<dbReference type="Pfam" id="PF01694">
    <property type="entry name" value="Rhomboid"/>
    <property type="match status" value="1"/>
</dbReference>
<evidence type="ECO:0000313" key="7">
    <source>
        <dbReference type="EMBL" id="HDX33183.1"/>
    </source>
</evidence>
<dbReference type="PANTHER" id="PTHR43731:SF26">
    <property type="entry name" value="RHOMBOID-LIKE PROTEIN 10, CHLOROPLASTIC"/>
    <property type="match status" value="1"/>
</dbReference>
<organism evidence="7">
    <name type="scientific">Caldilinea aerophila</name>
    <dbReference type="NCBI Taxonomy" id="133453"/>
    <lineage>
        <taxon>Bacteria</taxon>
        <taxon>Bacillati</taxon>
        <taxon>Chloroflexota</taxon>
        <taxon>Caldilineae</taxon>
        <taxon>Caldilineales</taxon>
        <taxon>Caldilineaceae</taxon>
        <taxon>Caldilinea</taxon>
    </lineage>
</organism>
<feature type="transmembrane region" description="Helical" evidence="5">
    <location>
        <begin position="176"/>
        <end position="198"/>
    </location>
</feature>